<comment type="caution">
    <text evidence="3">The sequence shown here is derived from an EMBL/GenBank/DDBJ whole genome shotgun (WGS) entry which is preliminary data.</text>
</comment>
<name>A0A6L3MRP3_9BURK</name>
<evidence type="ECO:0000256" key="2">
    <source>
        <dbReference type="SAM" id="MobiDB-lite"/>
    </source>
</evidence>
<organism evidence="3 4">
    <name type="scientific">Burkholderia territorii</name>
    <dbReference type="NCBI Taxonomy" id="1503055"/>
    <lineage>
        <taxon>Bacteria</taxon>
        <taxon>Pseudomonadati</taxon>
        <taxon>Pseudomonadota</taxon>
        <taxon>Betaproteobacteria</taxon>
        <taxon>Burkholderiales</taxon>
        <taxon>Burkholderiaceae</taxon>
        <taxon>Burkholderia</taxon>
        <taxon>Burkholderia cepacia complex</taxon>
    </lineage>
</organism>
<feature type="region of interest" description="Disordered" evidence="2">
    <location>
        <begin position="1"/>
        <end position="26"/>
    </location>
</feature>
<dbReference type="AlphaFoldDB" id="A0A6L3MRP3"/>
<dbReference type="EMBL" id="VZOL01001290">
    <property type="protein sequence ID" value="KAB0634071.1"/>
    <property type="molecule type" value="Genomic_DNA"/>
</dbReference>
<gene>
    <name evidence="3" type="ORF">F7R13_35070</name>
</gene>
<dbReference type="SUPFAM" id="SSF53720">
    <property type="entry name" value="ALDH-like"/>
    <property type="match status" value="1"/>
</dbReference>
<dbReference type="Proteomes" id="UP000473571">
    <property type="component" value="Unassembled WGS sequence"/>
</dbReference>
<dbReference type="InterPro" id="IPR016162">
    <property type="entry name" value="Ald_DH_N"/>
</dbReference>
<dbReference type="InterPro" id="IPR016161">
    <property type="entry name" value="Ald_DH/histidinol_DH"/>
</dbReference>
<proteinExistence type="predicted"/>
<reference evidence="3 4" key="1">
    <citation type="submission" date="2019-09" db="EMBL/GenBank/DDBJ databases">
        <title>Draft genome sequences of 48 bacterial type strains from the CCUG.</title>
        <authorList>
            <person name="Tunovic T."/>
            <person name="Pineiro-Iglesias B."/>
            <person name="Unosson C."/>
            <person name="Inganas E."/>
            <person name="Ohlen M."/>
            <person name="Cardew S."/>
            <person name="Jensie-Markopoulos S."/>
            <person name="Salva-Serra F."/>
            <person name="Jaen-Luchoro D."/>
            <person name="Karlsson R."/>
            <person name="Svensson-Stadler L."/>
            <person name="Chun J."/>
            <person name="Moore E."/>
        </authorList>
    </citation>
    <scope>NUCLEOTIDE SEQUENCE [LARGE SCALE GENOMIC DNA]</scope>
    <source>
        <strain evidence="3 4">CCUG 65687</strain>
    </source>
</reference>
<evidence type="ECO:0000256" key="1">
    <source>
        <dbReference type="ARBA" id="ARBA00023002"/>
    </source>
</evidence>
<dbReference type="Gene3D" id="3.40.605.10">
    <property type="entry name" value="Aldehyde Dehydrogenase, Chain A, domain 1"/>
    <property type="match status" value="1"/>
</dbReference>
<accession>A0A6L3MRP3</accession>
<protein>
    <submittedName>
        <fullName evidence="3">Salicylaldehyde dehydrogenase</fullName>
    </submittedName>
</protein>
<feature type="non-terminal residue" evidence="3">
    <location>
        <position position="52"/>
    </location>
</feature>
<keyword evidence="1" id="KW-0560">Oxidoreductase</keyword>
<evidence type="ECO:0000313" key="3">
    <source>
        <dbReference type="EMBL" id="KAB0634071.1"/>
    </source>
</evidence>
<sequence>MQTVSMLIGGERRHSSSGATFVRRNPLDGEVASSAPACTLDDARAAADAAAR</sequence>
<dbReference type="GO" id="GO:0016491">
    <property type="term" value="F:oxidoreductase activity"/>
    <property type="evidence" value="ECO:0007669"/>
    <property type="project" value="UniProtKB-KW"/>
</dbReference>
<evidence type="ECO:0000313" key="4">
    <source>
        <dbReference type="Proteomes" id="UP000473571"/>
    </source>
</evidence>